<proteinExistence type="inferred from homology"/>
<dbReference type="Pfam" id="PF02810">
    <property type="entry name" value="SEC-C"/>
    <property type="match status" value="2"/>
</dbReference>
<dbReference type="Pfam" id="PF17775">
    <property type="entry name" value="YchJ_M-like"/>
    <property type="match status" value="1"/>
</dbReference>
<dbReference type="SUPFAM" id="SSF54427">
    <property type="entry name" value="NTF2-like"/>
    <property type="match status" value="1"/>
</dbReference>
<dbReference type="EMBL" id="CP051775">
    <property type="protein sequence ID" value="QJE74890.1"/>
    <property type="molecule type" value="Genomic_DNA"/>
</dbReference>
<sequence length="159" mass="17828">MDTCPCGSGRAYAQCCEPYLAGAAVPPTPEALMRSRYSAFAVNNIDYLEQTLLPETRADFNKAEVDQWSKEATWTGLDVRATEGGGEDDTEGWVEFVAKFRMQGKDLVHHETSRFQKAEGRWWYVDGIMGQRPRRVEKVGRNDPCPCGSGKKYKKCHGA</sequence>
<keyword evidence="5" id="KW-1185">Reference proteome</keyword>
<dbReference type="InterPro" id="IPR023006">
    <property type="entry name" value="YchJ-like"/>
</dbReference>
<dbReference type="InterPro" id="IPR032710">
    <property type="entry name" value="NTF2-like_dom_sf"/>
</dbReference>
<evidence type="ECO:0000313" key="5">
    <source>
        <dbReference type="Proteomes" id="UP000501891"/>
    </source>
</evidence>
<evidence type="ECO:0000256" key="2">
    <source>
        <dbReference type="HAMAP-Rule" id="MF_00612"/>
    </source>
</evidence>
<evidence type="ECO:0000259" key="3">
    <source>
        <dbReference type="Pfam" id="PF17775"/>
    </source>
</evidence>
<dbReference type="Gene3D" id="3.10.450.50">
    <property type="match status" value="1"/>
</dbReference>
<organism evidence="4 5">
    <name type="scientific">Aerophototrophica crusticola</name>
    <dbReference type="NCBI Taxonomy" id="1709002"/>
    <lineage>
        <taxon>Bacteria</taxon>
        <taxon>Pseudomonadati</taxon>
        <taxon>Pseudomonadota</taxon>
        <taxon>Alphaproteobacteria</taxon>
        <taxon>Rhodospirillales</taxon>
        <taxon>Rhodospirillaceae</taxon>
        <taxon>Aerophototrophica</taxon>
    </lineage>
</organism>
<accession>A0A858RBL5</accession>
<dbReference type="NCBIfam" id="NF002486">
    <property type="entry name" value="PRK01752.1"/>
    <property type="match status" value="1"/>
</dbReference>
<dbReference type="PANTHER" id="PTHR33747:SF1">
    <property type="entry name" value="ADENYLATE CYCLASE-ASSOCIATED CAP C-TERMINAL DOMAIN-CONTAINING PROTEIN"/>
    <property type="match status" value="1"/>
</dbReference>
<evidence type="ECO:0000256" key="1">
    <source>
        <dbReference type="ARBA" id="ARBA00010839"/>
    </source>
</evidence>
<reference evidence="4" key="1">
    <citation type="submission" date="2020-04" db="EMBL/GenBank/DDBJ databases">
        <title>A desert anoxygenic phototrophic bacterium fixes CO2 using RubisCO under aerobic conditions.</title>
        <authorList>
            <person name="Tang K."/>
        </authorList>
    </citation>
    <scope>NUCLEOTIDE SEQUENCE [LARGE SCALE GENOMIC DNA]</scope>
    <source>
        <strain evidence="4">MIMtkB3</strain>
    </source>
</reference>
<dbReference type="KEGG" id="acru:HHL28_13285"/>
<protein>
    <recommendedName>
        <fullName evidence="2">UPF0225 protein HHL28_13285</fullName>
    </recommendedName>
</protein>
<dbReference type="PANTHER" id="PTHR33747">
    <property type="entry name" value="UPF0225 PROTEIN SCO1677"/>
    <property type="match status" value="1"/>
</dbReference>
<dbReference type="InterPro" id="IPR048469">
    <property type="entry name" value="YchJ-like_M"/>
</dbReference>
<dbReference type="InterPro" id="IPR004027">
    <property type="entry name" value="SEC_C_motif"/>
</dbReference>
<gene>
    <name evidence="4" type="ORF">HHL28_13285</name>
</gene>
<dbReference type="Proteomes" id="UP000501891">
    <property type="component" value="Chromosome"/>
</dbReference>
<name>A0A858RBL5_9PROT</name>
<evidence type="ECO:0000313" key="4">
    <source>
        <dbReference type="EMBL" id="QJE74890.1"/>
    </source>
</evidence>
<dbReference type="HAMAP" id="MF_00612">
    <property type="entry name" value="UPF0225"/>
    <property type="match status" value="1"/>
</dbReference>
<dbReference type="NCBIfam" id="NF002449">
    <property type="entry name" value="PRK01617.1"/>
    <property type="match status" value="1"/>
</dbReference>
<dbReference type="AlphaFoldDB" id="A0A858RBL5"/>
<comment type="similarity">
    <text evidence="1 2">Belongs to the UPF0225 family.</text>
</comment>
<dbReference type="SUPFAM" id="SSF103642">
    <property type="entry name" value="Sec-C motif"/>
    <property type="match status" value="1"/>
</dbReference>
<feature type="domain" description="YchJ-like middle NTF2-like" evidence="3">
    <location>
        <begin position="28"/>
        <end position="127"/>
    </location>
</feature>